<feature type="compositionally biased region" description="Polar residues" evidence="1">
    <location>
        <begin position="66"/>
        <end position="76"/>
    </location>
</feature>
<name>A5G0N9_ACICJ</name>
<dbReference type="HOGENOM" id="CLU_2340418_0_0_5"/>
<dbReference type="KEGG" id="acr:Acry_2225"/>
<keyword evidence="2" id="KW-1133">Transmembrane helix</keyword>
<gene>
    <name evidence="3" type="ordered locus">Acry_2225</name>
</gene>
<dbReference type="RefSeq" id="WP_012039893.1">
    <property type="nucleotide sequence ID" value="NC_009484.1"/>
</dbReference>
<proteinExistence type="predicted"/>
<dbReference type="AlphaFoldDB" id="A5G0N9"/>
<feature type="region of interest" description="Disordered" evidence="1">
    <location>
        <begin position="42"/>
        <end position="76"/>
    </location>
</feature>
<evidence type="ECO:0000313" key="3">
    <source>
        <dbReference type="EMBL" id="ABQ31421.1"/>
    </source>
</evidence>
<sequence length="97" mass="10936">MIKAGHARTDEEIKLATKLAAAALVSLGLLVLLREIVERMHELKPKAPEAENEPVRPPPRRAGNLPRSSPLPSTNQKLRQIWAQWTKANLLREDWTT</sequence>
<feature type="transmembrane region" description="Helical" evidence="2">
    <location>
        <begin position="19"/>
        <end position="37"/>
    </location>
</feature>
<organism evidence="3 4">
    <name type="scientific">Acidiphilium cryptum (strain JF-5)</name>
    <dbReference type="NCBI Taxonomy" id="349163"/>
    <lineage>
        <taxon>Bacteria</taxon>
        <taxon>Pseudomonadati</taxon>
        <taxon>Pseudomonadota</taxon>
        <taxon>Alphaproteobacteria</taxon>
        <taxon>Acetobacterales</taxon>
        <taxon>Acidocellaceae</taxon>
        <taxon>Acidiphilium</taxon>
    </lineage>
</organism>
<reference evidence="3 4" key="1">
    <citation type="submission" date="2007-05" db="EMBL/GenBank/DDBJ databases">
        <title>Complete sequence of chromosome of Acidiphilium cryptum JF-5.</title>
        <authorList>
            <consortium name="US DOE Joint Genome Institute"/>
            <person name="Copeland A."/>
            <person name="Lucas S."/>
            <person name="Lapidus A."/>
            <person name="Barry K."/>
            <person name="Detter J.C."/>
            <person name="Glavina del Rio T."/>
            <person name="Hammon N."/>
            <person name="Israni S."/>
            <person name="Dalin E."/>
            <person name="Tice H."/>
            <person name="Pitluck S."/>
            <person name="Sims D."/>
            <person name="Brettin T."/>
            <person name="Bruce D."/>
            <person name="Han C."/>
            <person name="Schmutz J."/>
            <person name="Larimer F."/>
            <person name="Land M."/>
            <person name="Hauser L."/>
            <person name="Kyrpides N."/>
            <person name="Kim E."/>
            <person name="Magnuson T."/>
            <person name="Richardson P."/>
        </authorList>
    </citation>
    <scope>NUCLEOTIDE SEQUENCE [LARGE SCALE GENOMIC DNA]</scope>
    <source>
        <strain evidence="3 4">JF-5</strain>
    </source>
</reference>
<protein>
    <submittedName>
        <fullName evidence="3">Uncharacterized protein</fullName>
    </submittedName>
</protein>
<evidence type="ECO:0000256" key="2">
    <source>
        <dbReference type="SAM" id="Phobius"/>
    </source>
</evidence>
<keyword evidence="2" id="KW-0812">Transmembrane</keyword>
<evidence type="ECO:0000313" key="4">
    <source>
        <dbReference type="Proteomes" id="UP000000245"/>
    </source>
</evidence>
<dbReference type="EMBL" id="CP000697">
    <property type="protein sequence ID" value="ABQ31421.1"/>
    <property type="molecule type" value="Genomic_DNA"/>
</dbReference>
<evidence type="ECO:0000256" key="1">
    <source>
        <dbReference type="SAM" id="MobiDB-lite"/>
    </source>
</evidence>
<accession>A5G0N9</accession>
<dbReference type="Proteomes" id="UP000000245">
    <property type="component" value="Chromosome"/>
</dbReference>
<keyword evidence="2" id="KW-0472">Membrane</keyword>
<keyword evidence="4" id="KW-1185">Reference proteome</keyword>